<organism evidence="5 6">
    <name type="scientific">Haloactinospora alba</name>
    <dbReference type="NCBI Taxonomy" id="405555"/>
    <lineage>
        <taxon>Bacteria</taxon>
        <taxon>Bacillati</taxon>
        <taxon>Actinomycetota</taxon>
        <taxon>Actinomycetes</taxon>
        <taxon>Streptosporangiales</taxon>
        <taxon>Nocardiopsidaceae</taxon>
        <taxon>Haloactinospora</taxon>
    </lineage>
</organism>
<gene>
    <name evidence="5" type="ORF">FHX37_3805</name>
</gene>
<keyword evidence="3" id="KW-0067">ATP-binding</keyword>
<protein>
    <submittedName>
        <fullName evidence="5">Allophanate hydrolase</fullName>
    </submittedName>
</protein>
<proteinExistence type="predicted"/>
<dbReference type="Proteomes" id="UP000317422">
    <property type="component" value="Unassembled WGS sequence"/>
</dbReference>
<dbReference type="InterPro" id="IPR052708">
    <property type="entry name" value="PxpC"/>
</dbReference>
<name>A0A543N9H2_9ACTN</name>
<sequence>MTELLVHTGGLSTTVQDAGRDGHYAIGMPPSGAMDQYSFRVGNLLVGNSEGAAALEATYIGPRLEFTDTRLVAVTGADTPVTLNGEPADTWRALPVGPGDVLSLSPVTGGARPYVAVSGGIAVPEYLGSRSTYTLTGGGGLDGRKLADGDRLPLGATEVPPASGRPVPEELRPGFPEVTEARTVVGLCSYRFTHGALKSFLGEPWKVTKDADRIGYRMSGWSLDFVPREQPHGAGSGPANVVDLGYPVGSIQVPGGDEPIVLLNDAVTGGGYATIGTVVSVDRDRMAQTKTGDQVSFVSVGLEDALEARRERGERLARVRELLTA</sequence>
<dbReference type="Pfam" id="PF02626">
    <property type="entry name" value="CT_A_B"/>
    <property type="match status" value="1"/>
</dbReference>
<dbReference type="GO" id="GO:0016787">
    <property type="term" value="F:hydrolase activity"/>
    <property type="evidence" value="ECO:0007669"/>
    <property type="project" value="UniProtKB-KW"/>
</dbReference>
<accession>A0A543N9H2</accession>
<evidence type="ECO:0000256" key="2">
    <source>
        <dbReference type="ARBA" id="ARBA00022801"/>
    </source>
</evidence>
<evidence type="ECO:0000313" key="6">
    <source>
        <dbReference type="Proteomes" id="UP000317422"/>
    </source>
</evidence>
<keyword evidence="2 5" id="KW-0378">Hydrolase</keyword>
<dbReference type="Gene3D" id="2.40.100.10">
    <property type="entry name" value="Cyclophilin-like"/>
    <property type="match status" value="1"/>
</dbReference>
<dbReference type="PANTHER" id="PTHR43309">
    <property type="entry name" value="5-OXOPROLINASE SUBUNIT C"/>
    <property type="match status" value="1"/>
</dbReference>
<dbReference type="EMBL" id="VFQC01000002">
    <property type="protein sequence ID" value="TQN28460.1"/>
    <property type="molecule type" value="Genomic_DNA"/>
</dbReference>
<dbReference type="GO" id="GO:0005524">
    <property type="term" value="F:ATP binding"/>
    <property type="evidence" value="ECO:0007669"/>
    <property type="project" value="UniProtKB-KW"/>
</dbReference>
<dbReference type="PANTHER" id="PTHR43309:SF3">
    <property type="entry name" value="5-OXOPROLINASE SUBUNIT C"/>
    <property type="match status" value="1"/>
</dbReference>
<keyword evidence="1" id="KW-0547">Nucleotide-binding</keyword>
<evidence type="ECO:0000313" key="5">
    <source>
        <dbReference type="EMBL" id="TQN28460.1"/>
    </source>
</evidence>
<reference evidence="5 6" key="1">
    <citation type="submission" date="2019-06" db="EMBL/GenBank/DDBJ databases">
        <title>Sequencing the genomes of 1000 actinobacteria strains.</title>
        <authorList>
            <person name="Klenk H.-P."/>
        </authorList>
    </citation>
    <scope>NUCLEOTIDE SEQUENCE [LARGE SCALE GENOMIC DNA]</scope>
    <source>
        <strain evidence="5 6">DSM 45015</strain>
    </source>
</reference>
<dbReference type="SMART" id="SM00797">
    <property type="entry name" value="AHS2"/>
    <property type="match status" value="1"/>
</dbReference>
<evidence type="ECO:0000256" key="3">
    <source>
        <dbReference type="ARBA" id="ARBA00022840"/>
    </source>
</evidence>
<evidence type="ECO:0000256" key="1">
    <source>
        <dbReference type="ARBA" id="ARBA00022741"/>
    </source>
</evidence>
<dbReference type="SUPFAM" id="SSF50891">
    <property type="entry name" value="Cyclophilin-like"/>
    <property type="match status" value="1"/>
</dbReference>
<dbReference type="InterPro" id="IPR029000">
    <property type="entry name" value="Cyclophilin-like_dom_sf"/>
</dbReference>
<dbReference type="RefSeq" id="WP_141925513.1">
    <property type="nucleotide sequence ID" value="NZ_VFQC01000002.1"/>
</dbReference>
<evidence type="ECO:0000259" key="4">
    <source>
        <dbReference type="SMART" id="SM00797"/>
    </source>
</evidence>
<dbReference type="InterPro" id="IPR003778">
    <property type="entry name" value="CT_A_B"/>
</dbReference>
<keyword evidence="6" id="KW-1185">Reference proteome</keyword>
<feature type="domain" description="Carboxyltransferase" evidence="4">
    <location>
        <begin position="25"/>
        <end position="315"/>
    </location>
</feature>
<dbReference type="OrthoDB" id="9768696at2"/>
<comment type="caution">
    <text evidence="5">The sequence shown here is derived from an EMBL/GenBank/DDBJ whole genome shotgun (WGS) entry which is preliminary data.</text>
</comment>
<dbReference type="NCBIfam" id="TIGR00724">
    <property type="entry name" value="urea_amlyse_rel"/>
    <property type="match status" value="1"/>
</dbReference>
<dbReference type="AlphaFoldDB" id="A0A543N9H2"/>